<feature type="transmembrane region" description="Helical" evidence="6">
    <location>
        <begin position="114"/>
        <end position="132"/>
    </location>
</feature>
<keyword evidence="8" id="KW-1185">Reference proteome</keyword>
<feature type="transmembrane region" description="Helical" evidence="6">
    <location>
        <begin position="144"/>
        <end position="164"/>
    </location>
</feature>
<evidence type="ECO:0000256" key="2">
    <source>
        <dbReference type="ARBA" id="ARBA00022475"/>
    </source>
</evidence>
<evidence type="ECO:0000313" key="8">
    <source>
        <dbReference type="Proteomes" id="UP000316778"/>
    </source>
</evidence>
<dbReference type="InterPro" id="IPR050833">
    <property type="entry name" value="Poly_Biosynth_Transport"/>
</dbReference>
<dbReference type="PANTHER" id="PTHR30250:SF11">
    <property type="entry name" value="O-ANTIGEN TRANSPORTER-RELATED"/>
    <property type="match status" value="1"/>
</dbReference>
<evidence type="ECO:0000256" key="6">
    <source>
        <dbReference type="SAM" id="Phobius"/>
    </source>
</evidence>
<name>A0A562T3U8_CHIJA</name>
<keyword evidence="5 6" id="KW-0472">Membrane</keyword>
<feature type="transmembrane region" description="Helical" evidence="6">
    <location>
        <begin position="247"/>
        <end position="273"/>
    </location>
</feature>
<reference evidence="7 8" key="1">
    <citation type="journal article" date="2013" name="Stand. Genomic Sci.">
        <title>Genomic Encyclopedia of Type Strains, Phase I: The one thousand microbial genomes (KMG-I) project.</title>
        <authorList>
            <person name="Kyrpides N.C."/>
            <person name="Woyke T."/>
            <person name="Eisen J.A."/>
            <person name="Garrity G."/>
            <person name="Lilburn T.G."/>
            <person name="Beck B.J."/>
            <person name="Whitman W.B."/>
            <person name="Hugenholtz P."/>
            <person name="Klenk H.P."/>
        </authorList>
    </citation>
    <scope>NUCLEOTIDE SEQUENCE [LARGE SCALE GENOMIC DNA]</scope>
    <source>
        <strain evidence="7 8">DSM 13484</strain>
    </source>
</reference>
<feature type="transmembrane region" description="Helical" evidence="6">
    <location>
        <begin position="82"/>
        <end position="108"/>
    </location>
</feature>
<feature type="transmembrane region" description="Helical" evidence="6">
    <location>
        <begin position="285"/>
        <end position="303"/>
    </location>
</feature>
<evidence type="ECO:0000256" key="4">
    <source>
        <dbReference type="ARBA" id="ARBA00022989"/>
    </source>
</evidence>
<proteinExistence type="predicted"/>
<feature type="transmembrane region" description="Helical" evidence="6">
    <location>
        <begin position="170"/>
        <end position="193"/>
    </location>
</feature>
<keyword evidence="4 6" id="KW-1133">Transmembrane helix</keyword>
<dbReference type="InterPro" id="IPR002797">
    <property type="entry name" value="Polysacc_synth"/>
</dbReference>
<evidence type="ECO:0000256" key="1">
    <source>
        <dbReference type="ARBA" id="ARBA00004651"/>
    </source>
</evidence>
<dbReference type="RefSeq" id="WP_145713258.1">
    <property type="nucleotide sequence ID" value="NZ_BAAAFY010000001.1"/>
</dbReference>
<protein>
    <submittedName>
        <fullName evidence="7">PST family polysaccharide transporter</fullName>
    </submittedName>
</protein>
<accession>A0A562T3U8</accession>
<dbReference type="GO" id="GO:0005886">
    <property type="term" value="C:plasma membrane"/>
    <property type="evidence" value="ECO:0007669"/>
    <property type="project" value="UniProtKB-SubCell"/>
</dbReference>
<keyword evidence="2" id="KW-1003">Cell membrane</keyword>
<comment type="caution">
    <text evidence="7">The sequence shown here is derived from an EMBL/GenBank/DDBJ whole genome shotgun (WGS) entry which is preliminary data.</text>
</comment>
<dbReference type="Proteomes" id="UP000316778">
    <property type="component" value="Unassembled WGS sequence"/>
</dbReference>
<keyword evidence="3 6" id="KW-0812">Transmembrane</keyword>
<dbReference type="Pfam" id="PF01943">
    <property type="entry name" value="Polysacc_synt"/>
    <property type="match status" value="1"/>
</dbReference>
<dbReference type="OrthoDB" id="9815702at2"/>
<dbReference type="AlphaFoldDB" id="A0A562T3U8"/>
<dbReference type="EMBL" id="VLLG01000003">
    <property type="protein sequence ID" value="TWI88217.1"/>
    <property type="molecule type" value="Genomic_DNA"/>
</dbReference>
<feature type="transmembrane region" description="Helical" evidence="6">
    <location>
        <begin position="379"/>
        <end position="399"/>
    </location>
</feature>
<comment type="subcellular location">
    <subcellularLocation>
        <location evidence="1">Cell membrane</location>
        <topology evidence="1">Multi-pass membrane protein</topology>
    </subcellularLocation>
</comment>
<evidence type="ECO:0000256" key="5">
    <source>
        <dbReference type="ARBA" id="ARBA00023136"/>
    </source>
</evidence>
<evidence type="ECO:0000313" key="7">
    <source>
        <dbReference type="EMBL" id="TWI88217.1"/>
    </source>
</evidence>
<dbReference type="PANTHER" id="PTHR30250">
    <property type="entry name" value="PST FAMILY PREDICTED COLANIC ACID TRANSPORTER"/>
    <property type="match status" value="1"/>
</dbReference>
<sequence>MKYKKLLQNFSYLGLLQGVNMIAPLLTYPYLIRILQEEVYGLVIFVSTIVSYFSILINFGFQISATRKIAQNRHRKEKLDEVVASVIMGKMLLLLVSLLLFAVIVFTVPWFSSHMLLCFLSIMACLNDVLLPSWFFQGVEDMKYVTVVNVLGRIVSIFFIFFLIHNSSDYLLVPVINFAGGIVGAFFGIYVMYARYNVRFKPQPFYRVLFYLRESLPIFANFVTAVIKDRTNIIFIGFFLGNKSVAYYDLASKIVTVSLGIFYNISAAVFPNVAQSKDTALFKKVIKFVFLSSIMVYIFFYFFSYDIVLLFGGERMLPAAPVLQILSIMVILSSLSSLVGMPLLINGRYKDFYKSSLRTTVFYLFTVLLLYLFNMISIINIAIMLVITIVFEIISRYRFCSRAGYRYWIYAG</sequence>
<feature type="transmembrane region" description="Helical" evidence="6">
    <location>
        <begin position="39"/>
        <end position="61"/>
    </location>
</feature>
<evidence type="ECO:0000256" key="3">
    <source>
        <dbReference type="ARBA" id="ARBA00022692"/>
    </source>
</evidence>
<gene>
    <name evidence="7" type="ORF">LX66_2300</name>
</gene>
<feature type="transmembrane region" description="Helical" evidence="6">
    <location>
        <begin position="12"/>
        <end position="33"/>
    </location>
</feature>
<feature type="transmembrane region" description="Helical" evidence="6">
    <location>
        <begin position="323"/>
        <end position="345"/>
    </location>
</feature>
<feature type="transmembrane region" description="Helical" evidence="6">
    <location>
        <begin position="205"/>
        <end position="227"/>
    </location>
</feature>
<organism evidence="7 8">
    <name type="scientific">Chitinophaga japonensis</name>
    <name type="common">Flexibacter japonensis</name>
    <dbReference type="NCBI Taxonomy" id="104662"/>
    <lineage>
        <taxon>Bacteria</taxon>
        <taxon>Pseudomonadati</taxon>
        <taxon>Bacteroidota</taxon>
        <taxon>Chitinophagia</taxon>
        <taxon>Chitinophagales</taxon>
        <taxon>Chitinophagaceae</taxon>
        <taxon>Chitinophaga</taxon>
    </lineage>
</organism>